<feature type="domain" description="HTH myb-type" evidence="8">
    <location>
        <begin position="11"/>
        <end position="63"/>
    </location>
</feature>
<sequence>MSSRWSNSCERGKLKKGPWTFDEDIRLLRYIRLHGPGRWSALAKASGLQRCGKSCRLRWVNYLRPDLKRGSITPEEERVILDLHARWGNRWSLIAEKMPGRTDNEIKNYWRSHIRKRLPKSQYSTTEDQYNQGASLMPLSFPSTSTQAIKTKEVKASTPAPPTCQLPQLLSSCSKEDITHHHHHHHKVEEFPEAASSSGIACSSVDCNLNNNSSCSTDHRDRDNLGNQLQVLSDGAGEHYELFRCPSIEYDALSVMLNQFYGAGIPEAVSNSSLGTARTDVTSTIQLTDAYSNSSDDCESDLAASGMLWNAIGPIHDQ</sequence>
<dbReference type="InterPro" id="IPR009057">
    <property type="entry name" value="Homeodomain-like_sf"/>
</dbReference>
<dbReference type="FunFam" id="1.10.10.60:FF:000517">
    <property type="entry name" value="MYB-related transcription factor"/>
    <property type="match status" value="1"/>
</dbReference>
<accession>A0A222UAD2</accession>
<dbReference type="InterPro" id="IPR001005">
    <property type="entry name" value="SANT/Myb"/>
</dbReference>
<keyword evidence="4" id="KW-0238">DNA-binding</keyword>
<dbReference type="FunFam" id="1.10.10.60:FF:000001">
    <property type="entry name" value="MYB-related transcription factor"/>
    <property type="match status" value="1"/>
</dbReference>
<keyword evidence="3" id="KW-0805">Transcription regulation</keyword>
<comment type="subcellular location">
    <subcellularLocation>
        <location evidence="1">Nucleus</location>
    </subcellularLocation>
</comment>
<dbReference type="AlphaFoldDB" id="A0A222UAD2"/>
<name>A0A222UAD2_GINBI</name>
<organism evidence="9">
    <name type="scientific">Ginkgo biloba</name>
    <name type="common">Ginkgo</name>
    <name type="synonym">Maidenhair tree</name>
    <dbReference type="NCBI Taxonomy" id="3311"/>
    <lineage>
        <taxon>Eukaryota</taxon>
        <taxon>Viridiplantae</taxon>
        <taxon>Streptophyta</taxon>
        <taxon>Embryophyta</taxon>
        <taxon>Tracheophyta</taxon>
        <taxon>Spermatophyta</taxon>
        <taxon>Ginkgoidae</taxon>
        <taxon>Ginkgoales</taxon>
        <taxon>Ginkgoaceae</taxon>
        <taxon>Ginkgo</taxon>
    </lineage>
</organism>
<dbReference type="GO" id="GO:0003700">
    <property type="term" value="F:DNA-binding transcription factor activity"/>
    <property type="evidence" value="ECO:0007669"/>
    <property type="project" value="InterPro"/>
</dbReference>
<keyword evidence="6" id="KW-0539">Nucleus</keyword>
<dbReference type="PROSITE" id="PS51294">
    <property type="entry name" value="HTH_MYB"/>
    <property type="match status" value="2"/>
</dbReference>
<dbReference type="GO" id="GO:0005634">
    <property type="term" value="C:nucleus"/>
    <property type="evidence" value="ECO:0007669"/>
    <property type="project" value="UniProtKB-SubCell"/>
</dbReference>
<evidence type="ECO:0000256" key="1">
    <source>
        <dbReference type="ARBA" id="ARBA00004123"/>
    </source>
</evidence>
<evidence type="ECO:0000259" key="8">
    <source>
        <dbReference type="PROSITE" id="PS51294"/>
    </source>
</evidence>
<evidence type="ECO:0000256" key="2">
    <source>
        <dbReference type="ARBA" id="ARBA00022737"/>
    </source>
</evidence>
<dbReference type="InterPro" id="IPR017930">
    <property type="entry name" value="Myb_dom"/>
</dbReference>
<dbReference type="PANTHER" id="PTHR45675">
    <property type="entry name" value="MYB TRANSCRIPTION FACTOR-RELATED-RELATED"/>
    <property type="match status" value="1"/>
</dbReference>
<dbReference type="Gene3D" id="1.10.10.60">
    <property type="entry name" value="Homeodomain-like"/>
    <property type="match status" value="2"/>
</dbReference>
<reference evidence="9" key="1">
    <citation type="journal article" date="2017" name="Physiol. Mol. Biol. Plants">
        <title>Identification and expression analysis under abiotic stress of the R2R3-MYB genes in Ginkgo biloba L.</title>
        <authorList>
            <person name="Liu X."/>
            <person name="Yu W."/>
            <person name="Zhang X."/>
            <person name="Wang G."/>
            <person name="Cao F."/>
            <person name="Cheng H."/>
        </authorList>
    </citation>
    <scope>NUCLEOTIDE SEQUENCE</scope>
</reference>
<evidence type="ECO:0000256" key="6">
    <source>
        <dbReference type="ARBA" id="ARBA00023242"/>
    </source>
</evidence>
<evidence type="ECO:0000259" key="7">
    <source>
        <dbReference type="PROSITE" id="PS50090"/>
    </source>
</evidence>
<dbReference type="PROSITE" id="PS50090">
    <property type="entry name" value="MYB_LIKE"/>
    <property type="match status" value="2"/>
</dbReference>
<evidence type="ECO:0000313" key="9">
    <source>
        <dbReference type="EMBL" id="ASR18109.1"/>
    </source>
</evidence>
<proteinExistence type="evidence at transcript level"/>
<dbReference type="InterPro" id="IPR044676">
    <property type="entry name" value="EOBI/EOBII-like_plant"/>
</dbReference>
<dbReference type="SUPFAM" id="SSF46689">
    <property type="entry name" value="Homeodomain-like"/>
    <property type="match status" value="1"/>
</dbReference>
<dbReference type="SMART" id="SM00717">
    <property type="entry name" value="SANT"/>
    <property type="match status" value="2"/>
</dbReference>
<gene>
    <name evidence="9" type="primary">R2R3MYB24</name>
</gene>
<dbReference type="GO" id="GO:0043565">
    <property type="term" value="F:sequence-specific DNA binding"/>
    <property type="evidence" value="ECO:0007669"/>
    <property type="project" value="InterPro"/>
</dbReference>
<dbReference type="Pfam" id="PF00249">
    <property type="entry name" value="Myb_DNA-binding"/>
    <property type="match status" value="2"/>
</dbReference>
<evidence type="ECO:0000256" key="3">
    <source>
        <dbReference type="ARBA" id="ARBA00023015"/>
    </source>
</evidence>
<keyword evidence="2" id="KW-0677">Repeat</keyword>
<dbReference type="SMR" id="A0A222UAD2"/>
<evidence type="ECO:0000256" key="4">
    <source>
        <dbReference type="ARBA" id="ARBA00023125"/>
    </source>
</evidence>
<evidence type="ECO:0000256" key="5">
    <source>
        <dbReference type="ARBA" id="ARBA00023163"/>
    </source>
</evidence>
<feature type="domain" description="HTH myb-type" evidence="8">
    <location>
        <begin position="64"/>
        <end position="118"/>
    </location>
</feature>
<dbReference type="EMBL" id="KY703735">
    <property type="protein sequence ID" value="ASR18109.1"/>
    <property type="molecule type" value="mRNA"/>
</dbReference>
<dbReference type="CDD" id="cd00167">
    <property type="entry name" value="SANT"/>
    <property type="match status" value="2"/>
</dbReference>
<keyword evidence="5" id="KW-0804">Transcription</keyword>
<feature type="domain" description="Myb-like" evidence="7">
    <location>
        <begin position="64"/>
        <end position="114"/>
    </location>
</feature>
<protein>
    <submittedName>
        <fullName evidence="9">R2R3MYB24</fullName>
    </submittedName>
</protein>
<feature type="domain" description="Myb-like" evidence="7">
    <location>
        <begin position="11"/>
        <end position="63"/>
    </location>
</feature>